<dbReference type="Proteomes" id="UP000294545">
    <property type="component" value="Unassembled WGS sequence"/>
</dbReference>
<keyword evidence="5" id="KW-1185">Reference proteome</keyword>
<dbReference type="CDD" id="cd13671">
    <property type="entry name" value="PBP2_TRAP_SBP_like_3"/>
    <property type="match status" value="1"/>
</dbReference>
<dbReference type="GO" id="GO:0030288">
    <property type="term" value="C:outer membrane-bounded periplasmic space"/>
    <property type="evidence" value="ECO:0007669"/>
    <property type="project" value="InterPro"/>
</dbReference>
<keyword evidence="4" id="KW-0675">Receptor</keyword>
<dbReference type="PANTHER" id="PTHR33376">
    <property type="match status" value="1"/>
</dbReference>
<gene>
    <name evidence="4" type="ORF">EDC19_1430</name>
</gene>
<proteinExistence type="predicted"/>
<dbReference type="InterPro" id="IPR004682">
    <property type="entry name" value="TRAP_DctP"/>
</dbReference>
<protein>
    <submittedName>
        <fullName evidence="4">Tripartite ATP-independent transporter DctP family solute receptor</fullName>
    </submittedName>
</protein>
<dbReference type="AlphaFoldDB" id="A0A4R1MRP2"/>
<dbReference type="RefSeq" id="WP_132282156.1">
    <property type="nucleotide sequence ID" value="NZ_SMGQ01000012.1"/>
</dbReference>
<dbReference type="OrthoDB" id="9815946at2"/>
<feature type="signal peptide" evidence="3">
    <location>
        <begin position="1"/>
        <end position="21"/>
    </location>
</feature>
<accession>A0A4R1MRP2</accession>
<comment type="caution">
    <text evidence="4">The sequence shown here is derived from an EMBL/GenBank/DDBJ whole genome shotgun (WGS) entry which is preliminary data.</text>
</comment>
<dbReference type="GO" id="GO:0030246">
    <property type="term" value="F:carbohydrate binding"/>
    <property type="evidence" value="ECO:0007669"/>
    <property type="project" value="TreeGrafter"/>
</dbReference>
<dbReference type="Gene3D" id="3.40.190.170">
    <property type="entry name" value="Bacterial extracellular solute-binding protein, family 7"/>
    <property type="match status" value="1"/>
</dbReference>
<evidence type="ECO:0000256" key="3">
    <source>
        <dbReference type="SAM" id="SignalP"/>
    </source>
</evidence>
<dbReference type="PANTHER" id="PTHR33376:SF2">
    <property type="entry name" value="DICARBOXYLATE-BINDING PERIPLASMIC PROTEIN"/>
    <property type="match status" value="1"/>
</dbReference>
<evidence type="ECO:0000256" key="2">
    <source>
        <dbReference type="SAM" id="MobiDB-lite"/>
    </source>
</evidence>
<evidence type="ECO:0000313" key="4">
    <source>
        <dbReference type="EMBL" id="TCK93239.1"/>
    </source>
</evidence>
<evidence type="ECO:0000256" key="1">
    <source>
        <dbReference type="ARBA" id="ARBA00022729"/>
    </source>
</evidence>
<dbReference type="NCBIfam" id="TIGR00787">
    <property type="entry name" value="dctP"/>
    <property type="match status" value="1"/>
</dbReference>
<feature type="chain" id="PRO_5039269652" evidence="3">
    <location>
        <begin position="22"/>
        <end position="357"/>
    </location>
</feature>
<dbReference type="EMBL" id="SMGQ01000012">
    <property type="protein sequence ID" value="TCK93239.1"/>
    <property type="molecule type" value="Genomic_DNA"/>
</dbReference>
<evidence type="ECO:0000313" key="5">
    <source>
        <dbReference type="Proteomes" id="UP000294545"/>
    </source>
</evidence>
<dbReference type="InterPro" id="IPR018389">
    <property type="entry name" value="DctP_fam"/>
</dbReference>
<dbReference type="NCBIfam" id="NF037995">
    <property type="entry name" value="TRAP_S1"/>
    <property type="match status" value="1"/>
</dbReference>
<dbReference type="SUPFAM" id="SSF53850">
    <property type="entry name" value="Periplasmic binding protein-like II"/>
    <property type="match status" value="1"/>
</dbReference>
<dbReference type="GO" id="GO:0055085">
    <property type="term" value="P:transmembrane transport"/>
    <property type="evidence" value="ECO:0007669"/>
    <property type="project" value="InterPro"/>
</dbReference>
<feature type="region of interest" description="Disordered" evidence="2">
    <location>
        <begin position="24"/>
        <end position="50"/>
    </location>
</feature>
<dbReference type="PIRSF" id="PIRSF006470">
    <property type="entry name" value="DctB"/>
    <property type="match status" value="1"/>
</dbReference>
<feature type="compositionally biased region" description="Acidic residues" evidence="2">
    <location>
        <begin position="36"/>
        <end position="50"/>
    </location>
</feature>
<name>A0A4R1MRP2_9FIRM</name>
<dbReference type="PROSITE" id="PS51257">
    <property type="entry name" value="PROKAR_LIPOPROTEIN"/>
    <property type="match status" value="1"/>
</dbReference>
<sequence>MKKLLSIIMTLVIILSITACSSSDDTNDLPDNGDLGTEEILEPDDSEDVDEPTEQITLRLAELHAEDYPTTLANYEFARLVEERSNGRIKIDVYAGGQLGDEKAVIEQLQFGGIDFARVSLAPFAEFSRDLNALMMPYLYRDADHMWNVLNGEIGQELLESVYDAGFIGLCWYDGGARNFYTSTEVNSLEDLSGLKIRVQENQLMFSLIEHLGASPVSVPMGDIYTAVQTGVIEGAENNWPTYESFSQYEVAPYFVLDGHTRVPEILAASKSSLESKLSDEDIQMIIECAKETQEFQIQKWNEREEASREIVENAGTITVELSQEELQKFSDAVQPIYEMSPYNEYEEIVSKIRDVQ</sequence>
<organism evidence="4 5">
    <name type="scientific">Natranaerovirga hydrolytica</name>
    <dbReference type="NCBI Taxonomy" id="680378"/>
    <lineage>
        <taxon>Bacteria</taxon>
        <taxon>Bacillati</taxon>
        <taxon>Bacillota</taxon>
        <taxon>Clostridia</taxon>
        <taxon>Lachnospirales</taxon>
        <taxon>Natranaerovirgaceae</taxon>
        <taxon>Natranaerovirga</taxon>
    </lineage>
</organism>
<reference evidence="4 5" key="1">
    <citation type="submission" date="2019-03" db="EMBL/GenBank/DDBJ databases">
        <title>Genomic Encyclopedia of Type Strains, Phase IV (KMG-IV): sequencing the most valuable type-strain genomes for metagenomic binning, comparative biology and taxonomic classification.</title>
        <authorList>
            <person name="Goeker M."/>
        </authorList>
    </citation>
    <scope>NUCLEOTIDE SEQUENCE [LARGE SCALE GENOMIC DNA]</scope>
    <source>
        <strain evidence="4 5">DSM 24176</strain>
    </source>
</reference>
<dbReference type="Pfam" id="PF03480">
    <property type="entry name" value="DctP"/>
    <property type="match status" value="1"/>
</dbReference>
<dbReference type="InterPro" id="IPR038404">
    <property type="entry name" value="TRAP_DctP_sf"/>
</dbReference>
<keyword evidence="1 3" id="KW-0732">Signal</keyword>